<feature type="compositionally biased region" description="Polar residues" evidence="4">
    <location>
        <begin position="518"/>
        <end position="533"/>
    </location>
</feature>
<dbReference type="PROSITE" id="PS51136">
    <property type="entry name" value="WAC"/>
    <property type="match status" value="1"/>
</dbReference>
<keyword evidence="2 3" id="KW-0539">Nucleus</keyword>
<dbReference type="AlphaFoldDB" id="A0A1X2G4Y4"/>
<feature type="compositionally biased region" description="Acidic residues" evidence="4">
    <location>
        <begin position="695"/>
        <end position="715"/>
    </location>
</feature>
<feature type="compositionally biased region" description="Basic and acidic residues" evidence="4">
    <location>
        <begin position="305"/>
        <end position="319"/>
    </location>
</feature>
<feature type="region of interest" description="Disordered" evidence="4">
    <location>
        <begin position="969"/>
        <end position="1002"/>
    </location>
</feature>
<evidence type="ECO:0000313" key="7">
    <source>
        <dbReference type="Proteomes" id="UP000242146"/>
    </source>
</evidence>
<dbReference type="Proteomes" id="UP000242146">
    <property type="component" value="Unassembled WGS sequence"/>
</dbReference>
<feature type="region of interest" description="Disordered" evidence="4">
    <location>
        <begin position="296"/>
        <end position="319"/>
    </location>
</feature>
<evidence type="ECO:0000256" key="1">
    <source>
        <dbReference type="ARBA" id="ARBA00004123"/>
    </source>
</evidence>
<evidence type="ECO:0000256" key="2">
    <source>
        <dbReference type="ARBA" id="ARBA00023242"/>
    </source>
</evidence>
<evidence type="ECO:0000256" key="3">
    <source>
        <dbReference type="PROSITE-ProRule" id="PRU00475"/>
    </source>
</evidence>
<comment type="subcellular location">
    <subcellularLocation>
        <location evidence="1 3">Nucleus</location>
    </subcellularLocation>
</comment>
<comment type="caution">
    <text evidence="6">The sequence shown here is derived from an EMBL/GenBank/DDBJ whole genome shotgun (WGS) entry which is preliminary data.</text>
</comment>
<sequence length="1002" mass="116060">MPLLNKKRHPLSSPLRLDKKRRLRQVYFMGSTNEVFTTYESYIKKWMLYERPVWECEMTGRQKLTYSQALESEVGEKARVEYQLCPTLRKRLLAHVQFKTMSLEELADDLYQHYQFNYAPGEVVQCILGGQTYYGRILDVIPNPNVLISETAMPRQANGRLRFPDAFVNPEPASAQVQTDRRVEYRIQLIDHFGSPLEQSVRNIDADEFRRDPLWFSIPTLQQLIRECATRDAYAEAPWLLKEHVAQHYDISVDLPIQLQIRQEVAYQDMVKKRGQHLTNSIYLRQSRALTPVEWPASQHLDSQSLRESERQYRKEENQRLKEVQRMERERIREERRKQAAVKYPIEDLDLPIYRRDPNNYWTLIDMTPRRPTCDTPSNIPYPSGGRAPRPKPHFRMSASTLDDQQFEAMLMCWSFMAVFAQPLQVQIHDVDSFEKAITCQCSDNDSVPAFSNANPVGPIINAFVALLNVIIKDRMSGTPSDLINGNLLHDYLEEHDMSSDSEDQEGGSHPGQRSKATHTVTRNTIDNEQSGTDAHDGRMTWRHKEPLRISRGWDNKEIRSDKRNWVLALIGCLNDVAFPTVLDNLDAYVDHLVPRVHSTIADRDRQFASLDAEKRLALLKFLVNTVNESQSIKSYMDECQEQLGELRRQRVELNRESKLISLRKSALDKEQVAEQKAIASPDAAEESQIVNDSISEDQNDSEIEASSSDVEEDSSDHRRSIRLRPPSYKGEVLRNTKDGAKQATEAENDENYLSEPDRLKDPRHQLEEDELALKQKEEKLDRTIRRFSTLRFRLLGKDRFFNRYYYLDNVGALEHGTGRLFVQSPCDSDVMEMVCRDQMLLEEHTSDIPSYGHGGGFAFVLELMKEQDLLDEHNWLQYQTGLLKNSMEEVDAHCPNLAHRQCKSHSELSHRYHQQASNSWWRYYSEPAEIQQLLAWLNPKGIREYKLRGEITKLQSLMAESMDLRLSSMSSPADLNQSSISSRDSSPNAGTRSSKRLRSFA</sequence>
<dbReference type="GO" id="GO:0031509">
    <property type="term" value="P:subtelomeric heterochromatin formation"/>
    <property type="evidence" value="ECO:0007669"/>
    <property type="project" value="TreeGrafter"/>
</dbReference>
<evidence type="ECO:0000256" key="4">
    <source>
        <dbReference type="SAM" id="MobiDB-lite"/>
    </source>
</evidence>
<dbReference type="PANTHER" id="PTHR32075">
    <property type="entry name" value="ISWI CHROMATIN-REMODELING COMPLEX SUBUNIT YPL216W-RELATED"/>
    <property type="match status" value="1"/>
</dbReference>
<evidence type="ECO:0000259" key="5">
    <source>
        <dbReference type="PROSITE" id="PS51136"/>
    </source>
</evidence>
<evidence type="ECO:0000313" key="6">
    <source>
        <dbReference type="EMBL" id="ORX45123.1"/>
    </source>
</evidence>
<reference evidence="6 7" key="1">
    <citation type="submission" date="2016-07" db="EMBL/GenBank/DDBJ databases">
        <title>Pervasive Adenine N6-methylation of Active Genes in Fungi.</title>
        <authorList>
            <consortium name="DOE Joint Genome Institute"/>
            <person name="Mondo S.J."/>
            <person name="Dannebaum R.O."/>
            <person name="Kuo R.C."/>
            <person name="Labutti K."/>
            <person name="Haridas S."/>
            <person name="Kuo A."/>
            <person name="Salamov A."/>
            <person name="Ahrendt S.R."/>
            <person name="Lipzen A."/>
            <person name="Sullivan W."/>
            <person name="Andreopoulos W.B."/>
            <person name="Clum A."/>
            <person name="Lindquist E."/>
            <person name="Daum C."/>
            <person name="Ramamoorthy G.K."/>
            <person name="Gryganskyi A."/>
            <person name="Culley D."/>
            <person name="Magnuson J.K."/>
            <person name="James T.Y."/>
            <person name="O'Malley M.A."/>
            <person name="Stajich J.E."/>
            <person name="Spatafora J.W."/>
            <person name="Visel A."/>
            <person name="Grigoriev I.V."/>
        </authorList>
    </citation>
    <scope>NUCLEOTIDE SEQUENCE [LARGE SCALE GENOMIC DNA]</scope>
    <source>
        <strain evidence="6 7">NRRL 3301</strain>
    </source>
</reference>
<dbReference type="InterPro" id="IPR028942">
    <property type="entry name" value="WHIM1_dom"/>
</dbReference>
<gene>
    <name evidence="6" type="ORF">DM01DRAFT_1340205</name>
</gene>
<name>A0A1X2G4Y4_9FUNG</name>
<dbReference type="Pfam" id="PF10537">
    <property type="entry name" value="WAC_Acf1_DNA_bd"/>
    <property type="match status" value="1"/>
</dbReference>
<feature type="compositionally biased region" description="Polar residues" evidence="4">
    <location>
        <begin position="969"/>
        <end position="993"/>
    </location>
</feature>
<keyword evidence="7" id="KW-1185">Reference proteome</keyword>
<dbReference type="InterPro" id="IPR028941">
    <property type="entry name" value="WHIM2_dom"/>
</dbReference>
<protein>
    <recommendedName>
        <fullName evidence="5">WAC domain-containing protein</fullName>
    </recommendedName>
</protein>
<dbReference type="OrthoDB" id="332390at2759"/>
<proteinExistence type="predicted"/>
<accession>A0A1X2G4Y4</accession>
<dbReference type="PANTHER" id="PTHR32075:SF6">
    <property type="entry name" value="ISWI CHROMATIN-REMODELING COMPLEX SUBUNIT YPL216W-RELATED"/>
    <property type="match status" value="1"/>
</dbReference>
<dbReference type="EMBL" id="MCGT01000044">
    <property type="protein sequence ID" value="ORX45123.1"/>
    <property type="molecule type" value="Genomic_DNA"/>
</dbReference>
<dbReference type="GO" id="GO:0005634">
    <property type="term" value="C:nucleus"/>
    <property type="evidence" value="ECO:0007669"/>
    <property type="project" value="UniProtKB-SubCell"/>
</dbReference>
<feature type="region of interest" description="Disordered" evidence="4">
    <location>
        <begin position="497"/>
        <end position="539"/>
    </location>
</feature>
<feature type="compositionally biased region" description="Basic and acidic residues" evidence="4">
    <location>
        <begin position="732"/>
        <end position="741"/>
    </location>
</feature>
<dbReference type="Pfam" id="PF15613">
    <property type="entry name" value="WSD"/>
    <property type="match status" value="1"/>
</dbReference>
<dbReference type="GO" id="GO:0000781">
    <property type="term" value="C:chromosome, telomeric region"/>
    <property type="evidence" value="ECO:0007669"/>
    <property type="project" value="GOC"/>
</dbReference>
<organism evidence="6 7">
    <name type="scientific">Hesseltinella vesiculosa</name>
    <dbReference type="NCBI Taxonomy" id="101127"/>
    <lineage>
        <taxon>Eukaryota</taxon>
        <taxon>Fungi</taxon>
        <taxon>Fungi incertae sedis</taxon>
        <taxon>Mucoromycota</taxon>
        <taxon>Mucoromycotina</taxon>
        <taxon>Mucoromycetes</taxon>
        <taxon>Mucorales</taxon>
        <taxon>Cunninghamellaceae</taxon>
        <taxon>Hesseltinella</taxon>
    </lineage>
</organism>
<feature type="region of interest" description="Disordered" evidence="4">
    <location>
        <begin position="675"/>
        <end position="764"/>
    </location>
</feature>
<dbReference type="STRING" id="101127.A0A1X2G4Y4"/>
<feature type="domain" description="WAC" evidence="5">
    <location>
        <begin position="24"/>
        <end position="131"/>
    </location>
</feature>
<dbReference type="InterPro" id="IPR013136">
    <property type="entry name" value="WSTF_Acf1_Cbp146"/>
</dbReference>
<dbReference type="Pfam" id="PF15612">
    <property type="entry name" value="WHIM1"/>
    <property type="match status" value="1"/>
</dbReference>